<dbReference type="EMBL" id="JARBHB010000002">
    <property type="protein sequence ID" value="KAJ8892450.1"/>
    <property type="molecule type" value="Genomic_DNA"/>
</dbReference>
<organism evidence="1 2">
    <name type="scientific">Dryococelus australis</name>
    <dbReference type="NCBI Taxonomy" id="614101"/>
    <lineage>
        <taxon>Eukaryota</taxon>
        <taxon>Metazoa</taxon>
        <taxon>Ecdysozoa</taxon>
        <taxon>Arthropoda</taxon>
        <taxon>Hexapoda</taxon>
        <taxon>Insecta</taxon>
        <taxon>Pterygota</taxon>
        <taxon>Neoptera</taxon>
        <taxon>Polyneoptera</taxon>
        <taxon>Phasmatodea</taxon>
        <taxon>Verophasmatodea</taxon>
        <taxon>Anareolatae</taxon>
        <taxon>Phasmatidae</taxon>
        <taxon>Eurycanthinae</taxon>
        <taxon>Dryococelus</taxon>
    </lineage>
</organism>
<reference evidence="1 2" key="1">
    <citation type="submission" date="2023-02" db="EMBL/GenBank/DDBJ databases">
        <title>LHISI_Scaffold_Assembly.</title>
        <authorList>
            <person name="Stuart O.P."/>
            <person name="Cleave R."/>
            <person name="Magrath M.J.L."/>
            <person name="Mikheyev A.S."/>
        </authorList>
    </citation>
    <scope>NUCLEOTIDE SEQUENCE [LARGE SCALE GENOMIC DNA]</scope>
    <source>
        <strain evidence="1">Daus_M_001</strain>
        <tissue evidence="1">Leg muscle</tissue>
    </source>
</reference>
<gene>
    <name evidence="1" type="ORF">PR048_005030</name>
</gene>
<sequence length="125" mass="14788">MVSSCYVRPEKLSSDGNFAENWSRFKHTGVSKQDDQRKIAILLNVIGEYALAVYNTTEFTKGKNMYENVLCKFETYYALKKNVHYEQYLFYNRKPEPGEAFEHFLTDARNQHDGMRSREARKKQK</sequence>
<protein>
    <submittedName>
        <fullName evidence="1">Uncharacterized protein</fullName>
    </submittedName>
</protein>
<comment type="caution">
    <text evidence="1">The sequence shown here is derived from an EMBL/GenBank/DDBJ whole genome shotgun (WGS) entry which is preliminary data.</text>
</comment>
<keyword evidence="2" id="KW-1185">Reference proteome</keyword>
<evidence type="ECO:0000313" key="1">
    <source>
        <dbReference type="EMBL" id="KAJ8892450.1"/>
    </source>
</evidence>
<name>A0ABQ9I869_9NEOP</name>
<proteinExistence type="predicted"/>
<evidence type="ECO:0000313" key="2">
    <source>
        <dbReference type="Proteomes" id="UP001159363"/>
    </source>
</evidence>
<dbReference type="PANTHER" id="PTHR33198">
    <property type="entry name" value="ANK_REP_REGION DOMAIN-CONTAINING PROTEIN-RELATED"/>
    <property type="match status" value="1"/>
</dbReference>
<dbReference type="Proteomes" id="UP001159363">
    <property type="component" value="Chromosome 2"/>
</dbReference>
<accession>A0ABQ9I869</accession>